<sequence length="214" mass="22308">MGFCLFGTVAAAARHAQRARGMARVMIFDFDVHHGNGTNDIFRDDPSVLFVSTHEDGSFPGTGKMSDAGEGDGVGATINVPLPPGSGDAAALAAFDEIVAPAAARFAPDIVLVSAGYDAHWRDPLAGLSFRTGTYWRLSARVKALADELCGGRCVFLLEGGYDLTGLGEGVADSFRALLGDGSGEDPGAIAGLTDEPTEKVRRVLAEAKAMHQL</sequence>
<accession>C1EH45</accession>
<dbReference type="KEGG" id="mis:MICPUN_109481"/>
<dbReference type="OMA" id="GSDVHHG"/>
<dbReference type="Pfam" id="PF00850">
    <property type="entry name" value="Hist_deacetyl"/>
    <property type="match status" value="1"/>
</dbReference>
<dbReference type="Proteomes" id="UP000002009">
    <property type="component" value="Chromosome 14"/>
</dbReference>
<dbReference type="PRINTS" id="PR01270">
    <property type="entry name" value="HDASUPER"/>
</dbReference>
<dbReference type="EMBL" id="CP001332">
    <property type="protein sequence ID" value="ACO67233.1"/>
    <property type="molecule type" value="Genomic_DNA"/>
</dbReference>
<dbReference type="GeneID" id="8249113"/>
<keyword evidence="3" id="KW-1185">Reference proteome</keyword>
<dbReference type="InterPro" id="IPR023696">
    <property type="entry name" value="Ureohydrolase_dom_sf"/>
</dbReference>
<reference evidence="2 3" key="1">
    <citation type="journal article" date="2009" name="Science">
        <title>Green evolution and dynamic adaptations revealed by genomes of the marine picoeukaryotes Micromonas.</title>
        <authorList>
            <person name="Worden A.Z."/>
            <person name="Lee J.H."/>
            <person name="Mock T."/>
            <person name="Rouze P."/>
            <person name="Simmons M.P."/>
            <person name="Aerts A.L."/>
            <person name="Allen A.E."/>
            <person name="Cuvelier M.L."/>
            <person name="Derelle E."/>
            <person name="Everett M.V."/>
            <person name="Foulon E."/>
            <person name="Grimwood J."/>
            <person name="Gundlach H."/>
            <person name="Henrissat B."/>
            <person name="Napoli C."/>
            <person name="McDonald S.M."/>
            <person name="Parker M.S."/>
            <person name="Rombauts S."/>
            <person name="Salamov A."/>
            <person name="Von Dassow P."/>
            <person name="Badger J.H."/>
            <person name="Coutinho P.M."/>
            <person name="Demir E."/>
            <person name="Dubchak I."/>
            <person name="Gentemann C."/>
            <person name="Eikrem W."/>
            <person name="Gready J.E."/>
            <person name="John U."/>
            <person name="Lanier W."/>
            <person name="Lindquist E.A."/>
            <person name="Lucas S."/>
            <person name="Mayer K.F."/>
            <person name="Moreau H."/>
            <person name="Not F."/>
            <person name="Otillar R."/>
            <person name="Panaud O."/>
            <person name="Pangilinan J."/>
            <person name="Paulsen I."/>
            <person name="Piegu B."/>
            <person name="Poliakov A."/>
            <person name="Robbens S."/>
            <person name="Schmutz J."/>
            <person name="Toulza E."/>
            <person name="Wyss T."/>
            <person name="Zelensky A."/>
            <person name="Zhou K."/>
            <person name="Armbrust E.V."/>
            <person name="Bhattacharya D."/>
            <person name="Goodenough U.W."/>
            <person name="Van de Peer Y."/>
            <person name="Grigoriev I.V."/>
        </authorList>
    </citation>
    <scope>NUCLEOTIDE SEQUENCE [LARGE SCALE GENOMIC DNA]</scope>
    <source>
        <strain evidence="3">RCC299 / NOUM17</strain>
    </source>
</reference>
<dbReference type="eggNOG" id="KOG1343">
    <property type="taxonomic scope" value="Eukaryota"/>
</dbReference>
<dbReference type="PANTHER" id="PTHR10625">
    <property type="entry name" value="HISTONE DEACETYLASE HDAC1-RELATED"/>
    <property type="match status" value="1"/>
</dbReference>
<dbReference type="InterPro" id="IPR023801">
    <property type="entry name" value="His_deacetylse_dom"/>
</dbReference>
<evidence type="ECO:0000313" key="3">
    <source>
        <dbReference type="Proteomes" id="UP000002009"/>
    </source>
</evidence>
<name>C1EH45_MICCC</name>
<dbReference type="InParanoid" id="C1EH45"/>
<proteinExistence type="predicted"/>
<dbReference type="FunCoup" id="C1EH45">
    <property type="interactions" value="508"/>
</dbReference>
<dbReference type="RefSeq" id="XP_002505975.1">
    <property type="nucleotide sequence ID" value="XM_002505929.1"/>
</dbReference>
<dbReference type="GO" id="GO:0005737">
    <property type="term" value="C:cytoplasm"/>
    <property type="evidence" value="ECO:0007669"/>
    <property type="project" value="TreeGrafter"/>
</dbReference>
<organism evidence="2 3">
    <name type="scientific">Micromonas commoda (strain RCC299 / NOUM17 / CCMP2709)</name>
    <name type="common">Picoplanktonic green alga</name>
    <dbReference type="NCBI Taxonomy" id="296587"/>
    <lineage>
        <taxon>Eukaryota</taxon>
        <taxon>Viridiplantae</taxon>
        <taxon>Chlorophyta</taxon>
        <taxon>Mamiellophyceae</taxon>
        <taxon>Mamiellales</taxon>
        <taxon>Mamiellaceae</taxon>
        <taxon>Micromonas</taxon>
    </lineage>
</organism>
<evidence type="ECO:0000313" key="2">
    <source>
        <dbReference type="EMBL" id="ACO67233.1"/>
    </source>
</evidence>
<evidence type="ECO:0000259" key="1">
    <source>
        <dbReference type="Pfam" id="PF00850"/>
    </source>
</evidence>
<dbReference type="InterPro" id="IPR037138">
    <property type="entry name" value="His_deacetylse_dom_sf"/>
</dbReference>
<dbReference type="GO" id="GO:0000118">
    <property type="term" value="C:histone deacetylase complex"/>
    <property type="evidence" value="ECO:0007669"/>
    <property type="project" value="TreeGrafter"/>
</dbReference>
<dbReference type="GO" id="GO:0004407">
    <property type="term" value="F:histone deacetylase activity"/>
    <property type="evidence" value="ECO:0007669"/>
    <property type="project" value="TreeGrafter"/>
</dbReference>
<feature type="domain" description="Histone deacetylase" evidence="1">
    <location>
        <begin position="1"/>
        <end position="177"/>
    </location>
</feature>
<dbReference type="CDD" id="cd09992">
    <property type="entry name" value="HDAC_classII"/>
    <property type="match status" value="1"/>
</dbReference>
<dbReference type="Gene3D" id="3.40.800.20">
    <property type="entry name" value="Histone deacetylase domain"/>
    <property type="match status" value="1"/>
</dbReference>
<dbReference type="PANTHER" id="PTHR10625:SF11">
    <property type="entry name" value="HISTONE DEACETYLASE 14, CHLOROPLASTIC"/>
    <property type="match status" value="1"/>
</dbReference>
<dbReference type="AlphaFoldDB" id="C1EH45"/>
<gene>
    <name evidence="2" type="ORF">MICPUN_109481</name>
</gene>
<protein>
    <submittedName>
        <fullName evidence="2">Histone deacetylase</fullName>
    </submittedName>
</protein>
<dbReference type="OrthoDB" id="424012at2759"/>
<dbReference type="GO" id="GO:0040029">
    <property type="term" value="P:epigenetic regulation of gene expression"/>
    <property type="evidence" value="ECO:0007669"/>
    <property type="project" value="TreeGrafter"/>
</dbReference>
<dbReference type="STRING" id="296587.C1EH45"/>
<dbReference type="InterPro" id="IPR000286">
    <property type="entry name" value="HDACs"/>
</dbReference>
<dbReference type="SUPFAM" id="SSF52768">
    <property type="entry name" value="Arginase/deacetylase"/>
    <property type="match status" value="1"/>
</dbReference>